<dbReference type="EMBL" id="VCQU01000007">
    <property type="protein sequence ID" value="NMN97583.1"/>
    <property type="molecule type" value="Genomic_DNA"/>
</dbReference>
<accession>A0A848KF55</accession>
<reference evidence="4 5" key="1">
    <citation type="submission" date="2019-05" db="EMBL/GenBank/DDBJ databases">
        <authorList>
            <person name="Lee S.D."/>
        </authorList>
    </citation>
    <scope>NUCLEOTIDE SEQUENCE [LARGE SCALE GENOMIC DNA]</scope>
    <source>
        <strain evidence="4 5">YC2-7</strain>
    </source>
</reference>
<evidence type="ECO:0000313" key="5">
    <source>
        <dbReference type="Proteomes" id="UP000535543"/>
    </source>
</evidence>
<evidence type="ECO:0000256" key="1">
    <source>
        <dbReference type="ARBA" id="ARBA00023125"/>
    </source>
</evidence>
<name>A0A848KF55_9NOCA</name>
<evidence type="ECO:0000256" key="2">
    <source>
        <dbReference type="PROSITE-ProRule" id="PRU00335"/>
    </source>
</evidence>
<comment type="caution">
    <text evidence="4">The sequence shown here is derived from an EMBL/GenBank/DDBJ whole genome shotgun (WGS) entry which is preliminary data.</text>
</comment>
<evidence type="ECO:0000313" key="4">
    <source>
        <dbReference type="EMBL" id="NMN97583.1"/>
    </source>
</evidence>
<dbReference type="AlphaFoldDB" id="A0A848KF55"/>
<keyword evidence="5" id="KW-1185">Reference proteome</keyword>
<dbReference type="InterPro" id="IPR001647">
    <property type="entry name" value="HTH_TetR"/>
</dbReference>
<organism evidence="4 5">
    <name type="scientific">Antrihabitans stalactiti</name>
    <dbReference type="NCBI Taxonomy" id="2584121"/>
    <lineage>
        <taxon>Bacteria</taxon>
        <taxon>Bacillati</taxon>
        <taxon>Actinomycetota</taxon>
        <taxon>Actinomycetes</taxon>
        <taxon>Mycobacteriales</taxon>
        <taxon>Nocardiaceae</taxon>
        <taxon>Antrihabitans</taxon>
    </lineage>
</organism>
<dbReference type="GO" id="GO:0003700">
    <property type="term" value="F:DNA-binding transcription factor activity"/>
    <property type="evidence" value="ECO:0007669"/>
    <property type="project" value="TreeGrafter"/>
</dbReference>
<dbReference type="Proteomes" id="UP000535543">
    <property type="component" value="Unassembled WGS sequence"/>
</dbReference>
<gene>
    <name evidence="4" type="ORF">FGL95_21325</name>
</gene>
<dbReference type="PANTHER" id="PTHR30055:SF160">
    <property type="entry name" value="TRANSCRIPTIONAL REGULATORY PROTEIN (PROBABLY ASNC-FAMILY)-RELATED"/>
    <property type="match status" value="1"/>
</dbReference>
<dbReference type="SUPFAM" id="SSF48498">
    <property type="entry name" value="Tetracyclin repressor-like, C-terminal domain"/>
    <property type="match status" value="1"/>
</dbReference>
<dbReference type="Pfam" id="PF00440">
    <property type="entry name" value="TetR_N"/>
    <property type="match status" value="1"/>
</dbReference>
<dbReference type="InterPro" id="IPR009057">
    <property type="entry name" value="Homeodomain-like_sf"/>
</dbReference>
<evidence type="ECO:0000259" key="3">
    <source>
        <dbReference type="PROSITE" id="PS50977"/>
    </source>
</evidence>
<feature type="domain" description="HTH tetR-type" evidence="3">
    <location>
        <begin position="36"/>
        <end position="95"/>
    </location>
</feature>
<dbReference type="PROSITE" id="PS50977">
    <property type="entry name" value="HTH_TETR_2"/>
    <property type="match status" value="1"/>
</dbReference>
<feature type="DNA-binding region" description="H-T-H motif" evidence="2">
    <location>
        <begin position="58"/>
        <end position="77"/>
    </location>
</feature>
<dbReference type="InterPro" id="IPR036271">
    <property type="entry name" value="Tet_transcr_reg_TetR-rel_C_sf"/>
</dbReference>
<dbReference type="InterPro" id="IPR050109">
    <property type="entry name" value="HTH-type_TetR-like_transc_reg"/>
</dbReference>
<dbReference type="PANTHER" id="PTHR30055">
    <property type="entry name" value="HTH-TYPE TRANSCRIPTIONAL REGULATOR RUTR"/>
    <property type="match status" value="1"/>
</dbReference>
<proteinExistence type="predicted"/>
<reference evidence="4 5" key="2">
    <citation type="submission" date="2020-06" db="EMBL/GenBank/DDBJ databases">
        <title>Antribacter stalactiti gen. nov., sp. nov., a new member of the family Nacardiaceae isolated from a cave.</title>
        <authorList>
            <person name="Kim I.S."/>
        </authorList>
    </citation>
    <scope>NUCLEOTIDE SEQUENCE [LARGE SCALE GENOMIC DNA]</scope>
    <source>
        <strain evidence="4 5">YC2-7</strain>
    </source>
</reference>
<keyword evidence="1 2" id="KW-0238">DNA-binding</keyword>
<protein>
    <submittedName>
        <fullName evidence="4">TetR/AcrR family transcriptional regulator</fullName>
    </submittedName>
</protein>
<dbReference type="GO" id="GO:0000976">
    <property type="term" value="F:transcription cis-regulatory region binding"/>
    <property type="evidence" value="ECO:0007669"/>
    <property type="project" value="TreeGrafter"/>
</dbReference>
<dbReference type="SUPFAM" id="SSF46689">
    <property type="entry name" value="Homeodomain-like"/>
    <property type="match status" value="1"/>
</dbReference>
<dbReference type="PRINTS" id="PR00455">
    <property type="entry name" value="HTHTETR"/>
</dbReference>
<dbReference type="Gene3D" id="1.10.357.10">
    <property type="entry name" value="Tetracycline Repressor, domain 2"/>
    <property type="match status" value="1"/>
</dbReference>
<sequence>MSCSLGTLDAGVASTVGDGVVKRVDARSSRWVDHRAAVRADIVEAAFRAFDKNGPDAHMDDIAKEAGATKTKLYRHFNDKRDLHDAVARRVKDLLWEGVLGSINFESDSIDDILHTAVSQYAHLVDQHPNVFRYLMRSHFSDRSGGPDPALDDTQQLATLISDHFASALQSSGVSTKGIDMTVRSIVGAGLSATDWWIESQFSRSRALSLDDFIGQLSVIIWGIIDATSRSRNVEFRRHLPLDSSNVRVIDETRSSAEQPVIK</sequence>